<dbReference type="AlphaFoldDB" id="A0AAD5TJ16"/>
<accession>A0AAD5TJ16</accession>
<feature type="compositionally biased region" description="Basic and acidic residues" evidence="1">
    <location>
        <begin position="77"/>
        <end position="88"/>
    </location>
</feature>
<evidence type="ECO:0000313" key="3">
    <source>
        <dbReference type="Proteomes" id="UP001212152"/>
    </source>
</evidence>
<proteinExistence type="predicted"/>
<feature type="region of interest" description="Disordered" evidence="1">
    <location>
        <begin position="1"/>
        <end position="26"/>
    </location>
</feature>
<feature type="region of interest" description="Disordered" evidence="1">
    <location>
        <begin position="63"/>
        <end position="88"/>
    </location>
</feature>
<protein>
    <submittedName>
        <fullName evidence="2">Uncharacterized protein</fullName>
    </submittedName>
</protein>
<dbReference type="EMBL" id="JADGJQ010000039">
    <property type="protein sequence ID" value="KAJ3176607.1"/>
    <property type="molecule type" value="Genomic_DNA"/>
</dbReference>
<reference evidence="2" key="1">
    <citation type="submission" date="2020-05" db="EMBL/GenBank/DDBJ databases">
        <title>Phylogenomic resolution of chytrid fungi.</title>
        <authorList>
            <person name="Stajich J.E."/>
            <person name="Amses K."/>
            <person name="Simmons R."/>
            <person name="Seto K."/>
            <person name="Myers J."/>
            <person name="Bonds A."/>
            <person name="Quandt C.A."/>
            <person name="Barry K."/>
            <person name="Liu P."/>
            <person name="Grigoriev I."/>
            <person name="Longcore J.E."/>
            <person name="James T.Y."/>
        </authorList>
    </citation>
    <scope>NUCLEOTIDE SEQUENCE</scope>
    <source>
        <strain evidence="2">JEL0379</strain>
    </source>
</reference>
<gene>
    <name evidence="2" type="ORF">HDU87_004935</name>
</gene>
<keyword evidence="3" id="KW-1185">Reference proteome</keyword>
<comment type="caution">
    <text evidence="2">The sequence shown here is derived from an EMBL/GenBank/DDBJ whole genome shotgun (WGS) entry which is preliminary data.</text>
</comment>
<feature type="compositionally biased region" description="Acidic residues" evidence="1">
    <location>
        <begin position="65"/>
        <end position="76"/>
    </location>
</feature>
<sequence length="88" mass="9568">MPNASEVQNDIDRAEDKKKKKKPSRLAVKAQALGYEGAFFDTKSGNSGLGAFASAENFEAMLASEEPEGHDADEEEGERRAETVAETY</sequence>
<name>A0AAD5TJ16_9FUNG</name>
<dbReference type="Proteomes" id="UP001212152">
    <property type="component" value="Unassembled WGS sequence"/>
</dbReference>
<evidence type="ECO:0000313" key="2">
    <source>
        <dbReference type="EMBL" id="KAJ3176607.1"/>
    </source>
</evidence>
<organism evidence="2 3">
    <name type="scientific">Geranomyces variabilis</name>
    <dbReference type="NCBI Taxonomy" id="109894"/>
    <lineage>
        <taxon>Eukaryota</taxon>
        <taxon>Fungi</taxon>
        <taxon>Fungi incertae sedis</taxon>
        <taxon>Chytridiomycota</taxon>
        <taxon>Chytridiomycota incertae sedis</taxon>
        <taxon>Chytridiomycetes</taxon>
        <taxon>Spizellomycetales</taxon>
        <taxon>Powellomycetaceae</taxon>
        <taxon>Geranomyces</taxon>
    </lineage>
</organism>
<evidence type="ECO:0000256" key="1">
    <source>
        <dbReference type="SAM" id="MobiDB-lite"/>
    </source>
</evidence>